<feature type="compositionally biased region" description="Low complexity" evidence="1">
    <location>
        <begin position="674"/>
        <end position="692"/>
    </location>
</feature>
<dbReference type="InterPro" id="IPR057725">
    <property type="entry name" value="Ams2-SPT21_N"/>
</dbReference>
<feature type="region of interest" description="Disordered" evidence="1">
    <location>
        <begin position="1016"/>
        <end position="1042"/>
    </location>
</feature>
<feature type="region of interest" description="Disordered" evidence="1">
    <location>
        <begin position="876"/>
        <end position="927"/>
    </location>
</feature>
<dbReference type="OMA" id="VNHSPQY"/>
<sequence length="1181" mass="126833">MPVEKKTVLRVLYTINSSPQYILARSQNRVQISVIPSSEHESSSDALNISPPIYGSVSLKTCLDTVFRSSPELAHDSARDFSLYVLDPLESRSAPAPVHINASEDALSAKGGALGVEQTRGVAVGLGLMSWALSADESDMMPVVGTLVKQTNGQEALEVVFSLRETMAMPRQEWSMPPPALPSSSQDSASSAAESSSSRPESKHQPWYSNQAMATSSAAQPSSEHLTRETLASIQSRAKPKSKPPKSVRQSTVPVTESDKLMSADTFIGPMKKKGRPKTTNTDMKPLSLYSTTPVSSSSFSSNAKEIIVIDGSDSDGTGATPTTSSFQIPVNGKAPATRPGPQDMKRKKTNYSQYPKTPAFTTEPLVRRTSEQPKPVVQQTQPTQVKCEPQDEPSLLDILAFFTATSSSDPAAQNAAILAALGTIDSSNSQENSAPAAPANPALISALKKLLTIYANAPPANTPSNPPTPPSSQPSSQPQPRHPQSQDDDIVILDKENVNPKAHQTPTGKDAKAAKLSDSPVSASVAQANAIAGPSSHADRSALQSLGPSARLNEHSSPRTTLNESSRAPRNDRVVRKRTLSEFMDEKEGGRSKGKGKERERERVEKRDGHRHASAQRPPASDGLRHYPRLFAPAQPRPDAPANNYYRTALECMSSPGRSRSESVDDGMRHLQTSSSSGGSRTRPPSRAPSPKQRISASSPVRGLNHERKKYVVPEWARTGTAMQPRLSEEAQRALEELEEKKKLERAAARRRLPSMQSRAKTKSARPSSADGSHATENEPARPRPLAPSAATMPSSDRPLVAASNVNFPFMLTRSSSPPPNPRVVPRTPKTPVRDRHHMRFTPGQENESLFTPIVRSGSLFGSANSRTLHTPLQGILTSPLGNRKKAKLTPARSLVSGKPSSTPISWKLSSLQSSEDSKMLEEEQTLSLERELEEAMDDLDCPPSSLPIASSDIDVDEDHTSNDPDATIGLDQEDIEISPVKQHWQGLPPSSPPPPSSPMLLPAVYDDEEMDELPVATPDSETDTDMTPCGSDATAESPASLDEQLADALATGDFASFFPPAEGAGPGSAGLMDIFDQFTHLNSDPTESEGFGALDGGGDGTLGAMFENGLDGIDFTEFWETFKPLVNDSTQFAAHEHGGASGGALFDMTKEEGEFSQFAEIDHVKLADDMQALLSGCLM</sequence>
<evidence type="ECO:0000256" key="1">
    <source>
        <dbReference type="SAM" id="MobiDB-lite"/>
    </source>
</evidence>
<gene>
    <name evidence="3" type="ORF">HYPSUDRAFT_212284</name>
</gene>
<feature type="domain" description="Ams2/SPT21 N-terminal" evidence="2">
    <location>
        <begin position="5"/>
        <end position="90"/>
    </location>
</feature>
<dbReference type="OrthoDB" id="3199820at2759"/>
<protein>
    <recommendedName>
        <fullName evidence="2">Ams2/SPT21 N-terminal domain-containing protein</fullName>
    </recommendedName>
</protein>
<dbReference type="InterPro" id="IPR042403">
    <property type="entry name" value="Spt21/Ams2"/>
</dbReference>
<proteinExistence type="predicted"/>
<dbReference type="AlphaFoldDB" id="A0A0D2PGS9"/>
<feature type="compositionally biased region" description="Polar residues" evidence="1">
    <location>
        <begin position="315"/>
        <end position="329"/>
    </location>
</feature>
<feature type="compositionally biased region" description="Low complexity" evidence="1">
    <location>
        <begin position="286"/>
        <end position="296"/>
    </location>
</feature>
<organism evidence="3 4">
    <name type="scientific">Hypholoma sublateritium (strain FD-334 SS-4)</name>
    <dbReference type="NCBI Taxonomy" id="945553"/>
    <lineage>
        <taxon>Eukaryota</taxon>
        <taxon>Fungi</taxon>
        <taxon>Dikarya</taxon>
        <taxon>Basidiomycota</taxon>
        <taxon>Agaricomycotina</taxon>
        <taxon>Agaricomycetes</taxon>
        <taxon>Agaricomycetidae</taxon>
        <taxon>Agaricales</taxon>
        <taxon>Agaricineae</taxon>
        <taxon>Strophariaceae</taxon>
        <taxon>Hypholoma</taxon>
    </lineage>
</organism>
<evidence type="ECO:0000313" key="3">
    <source>
        <dbReference type="EMBL" id="KJA27696.1"/>
    </source>
</evidence>
<dbReference type="Pfam" id="PF25823">
    <property type="entry name" value="Ams2-SPT21_N"/>
    <property type="match status" value="1"/>
</dbReference>
<dbReference type="PANTHER" id="PTHR39147:SF1">
    <property type="entry name" value="PROTEIN SPT21"/>
    <property type="match status" value="1"/>
</dbReference>
<feature type="compositionally biased region" description="Pro residues" evidence="1">
    <location>
        <begin position="461"/>
        <end position="473"/>
    </location>
</feature>
<feature type="region of interest" description="Disordered" evidence="1">
    <location>
        <begin position="940"/>
        <end position="970"/>
    </location>
</feature>
<feature type="region of interest" description="Disordered" evidence="1">
    <location>
        <begin position="813"/>
        <end position="837"/>
    </location>
</feature>
<feature type="compositionally biased region" description="Low complexity" evidence="1">
    <location>
        <begin position="182"/>
        <end position="199"/>
    </location>
</feature>
<dbReference type="Proteomes" id="UP000054270">
    <property type="component" value="Unassembled WGS sequence"/>
</dbReference>
<accession>A0A0D2PGS9</accession>
<reference evidence="4" key="1">
    <citation type="submission" date="2014-04" db="EMBL/GenBank/DDBJ databases">
        <title>Evolutionary Origins and Diversification of the Mycorrhizal Mutualists.</title>
        <authorList>
            <consortium name="DOE Joint Genome Institute"/>
            <consortium name="Mycorrhizal Genomics Consortium"/>
            <person name="Kohler A."/>
            <person name="Kuo A."/>
            <person name="Nagy L.G."/>
            <person name="Floudas D."/>
            <person name="Copeland A."/>
            <person name="Barry K.W."/>
            <person name="Cichocki N."/>
            <person name="Veneault-Fourrey C."/>
            <person name="LaButti K."/>
            <person name="Lindquist E.A."/>
            <person name="Lipzen A."/>
            <person name="Lundell T."/>
            <person name="Morin E."/>
            <person name="Murat C."/>
            <person name="Riley R."/>
            <person name="Ohm R."/>
            <person name="Sun H."/>
            <person name="Tunlid A."/>
            <person name="Henrissat B."/>
            <person name="Grigoriev I.V."/>
            <person name="Hibbett D.S."/>
            <person name="Martin F."/>
        </authorList>
    </citation>
    <scope>NUCLEOTIDE SEQUENCE [LARGE SCALE GENOMIC DNA]</scope>
    <source>
        <strain evidence="4">FD-334 SS-4</strain>
    </source>
</reference>
<feature type="compositionally biased region" description="Polar residues" evidence="1">
    <location>
        <begin position="207"/>
        <end position="236"/>
    </location>
</feature>
<feature type="compositionally biased region" description="Basic and acidic residues" evidence="1">
    <location>
        <begin position="585"/>
        <end position="609"/>
    </location>
</feature>
<dbReference type="STRING" id="945553.A0A0D2PGS9"/>
<dbReference type="PANTHER" id="PTHR39147">
    <property type="entry name" value="PROTEIN SPT21"/>
    <property type="match status" value="1"/>
</dbReference>
<evidence type="ECO:0000259" key="2">
    <source>
        <dbReference type="Pfam" id="PF25823"/>
    </source>
</evidence>
<evidence type="ECO:0000313" key="4">
    <source>
        <dbReference type="Proteomes" id="UP000054270"/>
    </source>
</evidence>
<feature type="compositionally biased region" description="Basic and acidic residues" evidence="1">
    <location>
        <begin position="660"/>
        <end position="670"/>
    </location>
</feature>
<feature type="compositionally biased region" description="Polar residues" evidence="1">
    <location>
        <begin position="900"/>
        <end position="916"/>
    </location>
</feature>
<feature type="region of interest" description="Disordered" evidence="1">
    <location>
        <begin position="313"/>
        <end position="358"/>
    </location>
</feature>
<dbReference type="EMBL" id="KN817523">
    <property type="protein sequence ID" value="KJA27696.1"/>
    <property type="molecule type" value="Genomic_DNA"/>
</dbReference>
<feature type="region of interest" description="Disordered" evidence="1">
    <location>
        <begin position="457"/>
        <end position="798"/>
    </location>
</feature>
<feature type="compositionally biased region" description="Basic and acidic residues" evidence="1">
    <location>
        <begin position="728"/>
        <end position="749"/>
    </location>
</feature>
<feature type="compositionally biased region" description="Polar residues" evidence="1">
    <location>
        <begin position="756"/>
        <end position="772"/>
    </location>
</feature>
<keyword evidence="4" id="KW-1185">Reference proteome</keyword>
<feature type="region of interest" description="Disordered" evidence="1">
    <location>
        <begin position="172"/>
        <end position="296"/>
    </location>
</feature>
<name>A0A0D2PGS9_HYPSF</name>